<comment type="caution">
    <text evidence="2">The sequence shown here is derived from an EMBL/GenBank/DDBJ whole genome shotgun (WGS) entry which is preliminary data.</text>
</comment>
<keyword evidence="3" id="KW-1185">Reference proteome</keyword>
<sequence length="114" mass="12718">QNSPRRGCFGPPAPAPIFGREKSAHQPTDRIDHRAFDVVICFPDSNRQQEGQPLPLLRRLPLHRRPYDQGSHHQNCTSSGRQSPTADPPTATTDLRPKPLTSKKELRAFLGMCG</sequence>
<evidence type="ECO:0000313" key="3">
    <source>
        <dbReference type="Proteomes" id="UP000801492"/>
    </source>
</evidence>
<feature type="compositionally biased region" description="Low complexity" evidence="1">
    <location>
        <begin position="84"/>
        <end position="94"/>
    </location>
</feature>
<feature type="region of interest" description="Disordered" evidence="1">
    <location>
        <begin position="1"/>
        <end position="30"/>
    </location>
</feature>
<feature type="region of interest" description="Disordered" evidence="1">
    <location>
        <begin position="43"/>
        <end position="103"/>
    </location>
</feature>
<feature type="compositionally biased region" description="Polar residues" evidence="1">
    <location>
        <begin position="72"/>
        <end position="83"/>
    </location>
</feature>
<dbReference type="EMBL" id="VTPC01090977">
    <property type="protein sequence ID" value="KAF2880374.1"/>
    <property type="molecule type" value="Genomic_DNA"/>
</dbReference>
<evidence type="ECO:0000313" key="2">
    <source>
        <dbReference type="EMBL" id="KAF2880374.1"/>
    </source>
</evidence>
<protein>
    <submittedName>
        <fullName evidence="2">Uncharacterized protein</fullName>
    </submittedName>
</protein>
<feature type="compositionally biased region" description="Basic and acidic residues" evidence="1">
    <location>
        <begin position="19"/>
        <end position="30"/>
    </location>
</feature>
<name>A0A8K0C520_IGNLU</name>
<organism evidence="2 3">
    <name type="scientific">Ignelater luminosus</name>
    <name type="common">Cucubano</name>
    <name type="synonym">Pyrophorus luminosus</name>
    <dbReference type="NCBI Taxonomy" id="2038154"/>
    <lineage>
        <taxon>Eukaryota</taxon>
        <taxon>Metazoa</taxon>
        <taxon>Ecdysozoa</taxon>
        <taxon>Arthropoda</taxon>
        <taxon>Hexapoda</taxon>
        <taxon>Insecta</taxon>
        <taxon>Pterygota</taxon>
        <taxon>Neoptera</taxon>
        <taxon>Endopterygota</taxon>
        <taxon>Coleoptera</taxon>
        <taxon>Polyphaga</taxon>
        <taxon>Elateriformia</taxon>
        <taxon>Elateroidea</taxon>
        <taxon>Elateridae</taxon>
        <taxon>Agrypninae</taxon>
        <taxon>Pyrophorini</taxon>
        <taxon>Ignelater</taxon>
    </lineage>
</organism>
<evidence type="ECO:0000256" key="1">
    <source>
        <dbReference type="SAM" id="MobiDB-lite"/>
    </source>
</evidence>
<dbReference type="AlphaFoldDB" id="A0A8K0C520"/>
<gene>
    <name evidence="2" type="ORF">ILUMI_25790</name>
</gene>
<proteinExistence type="predicted"/>
<accession>A0A8K0C520</accession>
<feature type="non-terminal residue" evidence="2">
    <location>
        <position position="114"/>
    </location>
</feature>
<reference evidence="2" key="1">
    <citation type="submission" date="2019-08" db="EMBL/GenBank/DDBJ databases">
        <title>The genome of the North American firefly Photinus pyralis.</title>
        <authorList>
            <consortium name="Photinus pyralis genome working group"/>
            <person name="Fallon T.R."/>
            <person name="Sander Lower S.E."/>
            <person name="Weng J.-K."/>
        </authorList>
    </citation>
    <scope>NUCLEOTIDE SEQUENCE</scope>
    <source>
        <strain evidence="2">TRF0915ILg1</strain>
        <tissue evidence="2">Whole body</tissue>
    </source>
</reference>
<dbReference type="Proteomes" id="UP000801492">
    <property type="component" value="Unassembled WGS sequence"/>
</dbReference>